<gene>
    <name evidence="1" type="ORF">APZ42_016855</name>
</gene>
<comment type="caution">
    <text evidence="1">The sequence shown here is derived from an EMBL/GenBank/DDBJ whole genome shotgun (WGS) entry which is preliminary data.</text>
</comment>
<proteinExistence type="predicted"/>
<reference evidence="1 2" key="1">
    <citation type="submission" date="2016-03" db="EMBL/GenBank/DDBJ databases">
        <title>EvidentialGene: Evidence-directed Construction of Genes on Genomes.</title>
        <authorList>
            <person name="Gilbert D.G."/>
            <person name="Choi J.-H."/>
            <person name="Mockaitis K."/>
            <person name="Colbourne J."/>
            <person name="Pfrender M."/>
        </authorList>
    </citation>
    <scope>NUCLEOTIDE SEQUENCE [LARGE SCALE GENOMIC DNA]</scope>
    <source>
        <strain evidence="1 2">Xinb3</strain>
        <tissue evidence="1">Complete organism</tissue>
    </source>
</reference>
<name>A0A165A6S1_9CRUS</name>
<dbReference type="AlphaFoldDB" id="A0A165A6S1"/>
<dbReference type="EMBL" id="LRGB01000642">
    <property type="protein sequence ID" value="KZS17240.1"/>
    <property type="molecule type" value="Genomic_DNA"/>
</dbReference>
<keyword evidence="2" id="KW-1185">Reference proteome</keyword>
<evidence type="ECO:0000313" key="1">
    <source>
        <dbReference type="EMBL" id="KZS17240.1"/>
    </source>
</evidence>
<sequence length="94" mass="11409">MRPPGGMCLIHDQYEPHRLVLFFFESFTLFYYYDNHFCEEEEEEEQVRQKKQTGKWPRIMTNTVQYFQGMPRRGNVKCCLTFAKRKNQKVSTSE</sequence>
<accession>A0A165A6S1</accession>
<evidence type="ECO:0000313" key="2">
    <source>
        <dbReference type="Proteomes" id="UP000076858"/>
    </source>
</evidence>
<dbReference type="Proteomes" id="UP000076858">
    <property type="component" value="Unassembled WGS sequence"/>
</dbReference>
<protein>
    <submittedName>
        <fullName evidence="1">Uncharacterized protein</fullName>
    </submittedName>
</protein>
<organism evidence="1 2">
    <name type="scientific">Daphnia magna</name>
    <dbReference type="NCBI Taxonomy" id="35525"/>
    <lineage>
        <taxon>Eukaryota</taxon>
        <taxon>Metazoa</taxon>
        <taxon>Ecdysozoa</taxon>
        <taxon>Arthropoda</taxon>
        <taxon>Crustacea</taxon>
        <taxon>Branchiopoda</taxon>
        <taxon>Diplostraca</taxon>
        <taxon>Cladocera</taxon>
        <taxon>Anomopoda</taxon>
        <taxon>Daphniidae</taxon>
        <taxon>Daphnia</taxon>
    </lineage>
</organism>